<dbReference type="EMBL" id="LAZR01002506">
    <property type="protein sequence ID" value="KKN29142.1"/>
    <property type="molecule type" value="Genomic_DNA"/>
</dbReference>
<gene>
    <name evidence="1" type="ORF">LCGC14_0846970</name>
</gene>
<reference evidence="1" key="1">
    <citation type="journal article" date="2015" name="Nature">
        <title>Complex archaea that bridge the gap between prokaryotes and eukaryotes.</title>
        <authorList>
            <person name="Spang A."/>
            <person name="Saw J.H."/>
            <person name="Jorgensen S.L."/>
            <person name="Zaremba-Niedzwiedzka K."/>
            <person name="Martijn J."/>
            <person name="Lind A.E."/>
            <person name="van Eijk R."/>
            <person name="Schleper C."/>
            <person name="Guy L."/>
            <person name="Ettema T.J."/>
        </authorList>
    </citation>
    <scope>NUCLEOTIDE SEQUENCE</scope>
</reference>
<evidence type="ECO:0000313" key="1">
    <source>
        <dbReference type="EMBL" id="KKN29142.1"/>
    </source>
</evidence>
<proteinExistence type="predicted"/>
<comment type="caution">
    <text evidence="1">The sequence shown here is derived from an EMBL/GenBank/DDBJ whole genome shotgun (WGS) entry which is preliminary data.</text>
</comment>
<accession>A0A0F9PWN8</accession>
<organism evidence="1">
    <name type="scientific">marine sediment metagenome</name>
    <dbReference type="NCBI Taxonomy" id="412755"/>
    <lineage>
        <taxon>unclassified sequences</taxon>
        <taxon>metagenomes</taxon>
        <taxon>ecological metagenomes</taxon>
    </lineage>
</organism>
<name>A0A0F9PWN8_9ZZZZ</name>
<dbReference type="AlphaFoldDB" id="A0A0F9PWN8"/>
<protein>
    <submittedName>
        <fullName evidence="1">Uncharacterized protein</fullName>
    </submittedName>
</protein>
<sequence>MYTLWAGDWCTTGYKWVPTDYDTKAELLTAIKGGNHRGTLRITLELGLDVEDMIVTPPAETDCNMCSGPVCTCDEDDEPIDKKLCKYTESCTLGWESCAVCVYNTLRDRKRTRPASCPACGRPDGECVCHGRLGASTSEGPWPE</sequence>